<dbReference type="SUPFAM" id="SSF51735">
    <property type="entry name" value="NAD(P)-binding Rossmann-fold domains"/>
    <property type="match status" value="1"/>
</dbReference>
<evidence type="ECO:0000313" key="2">
    <source>
        <dbReference type="EMBL" id="TXC72013.1"/>
    </source>
</evidence>
<dbReference type="InterPro" id="IPR050177">
    <property type="entry name" value="Lipid_A_modif_metabolic_enz"/>
</dbReference>
<proteinExistence type="predicted"/>
<feature type="domain" description="NAD-dependent epimerase/dehydratase" evidence="1">
    <location>
        <begin position="5"/>
        <end position="222"/>
    </location>
</feature>
<organism evidence="2 3">
    <name type="scientific">Sphingomonas ginsenosidivorax</name>
    <dbReference type="NCBI Taxonomy" id="862135"/>
    <lineage>
        <taxon>Bacteria</taxon>
        <taxon>Pseudomonadati</taxon>
        <taxon>Pseudomonadota</taxon>
        <taxon>Alphaproteobacteria</taxon>
        <taxon>Sphingomonadales</taxon>
        <taxon>Sphingomonadaceae</taxon>
        <taxon>Sphingomonas</taxon>
    </lineage>
</organism>
<dbReference type="AlphaFoldDB" id="A0A5C6UGX4"/>
<sequence>MSRRALITGVTGYIGGELAKRLLADGWQVDAIVRPQSDVAALPFGTTVKLHTVDSRRDLTSAVAFAKPDIVFHLASLYLADHKSDQIPALVESNILFPALLAEAMAANGVRHLINTGTAWQHFKGEEYLPVNLYAATKQAAEDLLLYYADAHNLSVVTLRLFDTYGMGDKRRKLIQILIDAVRSGLPLDMSPGEQVVDMTHVDDVIDAFLIAADTVSRIDPGTHEAFFVSGERYQVKSLVNLVAGVSKRTLQVNFGGRPYRQREVMTPIASDGRVLPGWQARRTLVDEIERQLHL</sequence>
<name>A0A5C6UGX4_9SPHN</name>
<dbReference type="OrthoDB" id="9798669at2"/>
<dbReference type="CDD" id="cd08946">
    <property type="entry name" value="SDR_e"/>
    <property type="match status" value="1"/>
</dbReference>
<evidence type="ECO:0000259" key="1">
    <source>
        <dbReference type="Pfam" id="PF01370"/>
    </source>
</evidence>
<dbReference type="InterPro" id="IPR036291">
    <property type="entry name" value="NAD(P)-bd_dom_sf"/>
</dbReference>
<dbReference type="PANTHER" id="PTHR43245:SF13">
    <property type="entry name" value="UDP-D-APIOSE_UDP-D-XYLOSE SYNTHASE 2"/>
    <property type="match status" value="1"/>
</dbReference>
<dbReference type="InterPro" id="IPR001509">
    <property type="entry name" value="Epimerase_deHydtase"/>
</dbReference>
<reference evidence="2 3" key="1">
    <citation type="journal article" date="2013" name="Antonie Van Leeuwenhoek">
        <title>Sphingomonas ginsenosidivorax sp. nov., with the ability to transform ginsenosides.</title>
        <authorList>
            <person name="Jin X.F."/>
            <person name="Kim J.K."/>
            <person name="Liu Q.M."/>
            <person name="Kang M.S."/>
            <person name="He D."/>
            <person name="Jin F.X."/>
            <person name="Kim S.C."/>
            <person name="Im W.T."/>
        </authorList>
    </citation>
    <scope>NUCLEOTIDE SEQUENCE [LARGE SCALE GENOMIC DNA]</scope>
    <source>
        <strain evidence="2 3">KHI67</strain>
    </source>
</reference>
<evidence type="ECO:0000313" key="3">
    <source>
        <dbReference type="Proteomes" id="UP000321250"/>
    </source>
</evidence>
<comment type="caution">
    <text evidence="2">The sequence shown here is derived from an EMBL/GenBank/DDBJ whole genome shotgun (WGS) entry which is preliminary data.</text>
</comment>
<dbReference type="Pfam" id="PF01370">
    <property type="entry name" value="Epimerase"/>
    <property type="match status" value="1"/>
</dbReference>
<accession>A0A5C6UGX4</accession>
<dbReference type="EMBL" id="VOQR01000001">
    <property type="protein sequence ID" value="TXC72013.1"/>
    <property type="molecule type" value="Genomic_DNA"/>
</dbReference>
<dbReference type="Gene3D" id="3.40.50.720">
    <property type="entry name" value="NAD(P)-binding Rossmann-like Domain"/>
    <property type="match status" value="1"/>
</dbReference>
<dbReference type="Proteomes" id="UP000321250">
    <property type="component" value="Unassembled WGS sequence"/>
</dbReference>
<keyword evidence="3" id="KW-1185">Reference proteome</keyword>
<dbReference type="PANTHER" id="PTHR43245">
    <property type="entry name" value="BIFUNCTIONAL POLYMYXIN RESISTANCE PROTEIN ARNA"/>
    <property type="match status" value="1"/>
</dbReference>
<gene>
    <name evidence="2" type="ORF">FSB78_14440</name>
</gene>
<dbReference type="RefSeq" id="WP_147083291.1">
    <property type="nucleotide sequence ID" value="NZ_VOQR01000001.1"/>
</dbReference>
<protein>
    <submittedName>
        <fullName evidence="2">NAD(P)-dependent oxidoreductase</fullName>
    </submittedName>
</protein>